<gene>
    <name evidence="2" type="ORF">HLASA_0474</name>
    <name evidence="1" type="ORF">HLASF_0477</name>
</gene>
<dbReference type="Proteomes" id="UP000060390">
    <property type="component" value="Chromosome"/>
</dbReference>
<sequence>MDTTIDLDDDVSLAVRRMQRARGLDSASEVLRRELDLAPDASVEKLVSSLPGELRAAIVVADETTTDCKYVRDVDQTVQTILYREPVDERVMLELTIEDGSFTVRGLDAAGSMVDVAGGRAEDGQVTFWTAAVSDVEADDVVTAFHEHCKQTYRTWAFQEPWLSGCGVAKWKGLKID</sequence>
<dbReference type="KEGG" id="hsu:HLASF_0477"/>
<evidence type="ECO:0000313" key="1">
    <source>
        <dbReference type="EMBL" id="AKH96978.1"/>
    </source>
</evidence>
<organism evidence="1 4">
    <name type="scientific">Halanaeroarchaeum sulfurireducens</name>
    <dbReference type="NCBI Taxonomy" id="1604004"/>
    <lineage>
        <taxon>Archaea</taxon>
        <taxon>Methanobacteriati</taxon>
        <taxon>Methanobacteriota</taxon>
        <taxon>Stenosarchaea group</taxon>
        <taxon>Halobacteria</taxon>
        <taxon>Halobacteriales</taxon>
        <taxon>Halobacteriaceae</taxon>
        <taxon>Halanaeroarchaeum</taxon>
    </lineage>
</organism>
<accession>A0A0F7PCA1</accession>
<dbReference type="HOGENOM" id="CLU_1567077_0_0_2"/>
<dbReference type="RefSeq" id="WP_050047796.1">
    <property type="nucleotide sequence ID" value="NZ_CP008874.1"/>
</dbReference>
<reference evidence="1 4" key="1">
    <citation type="journal article" date="2015" name="ISME J.">
        <title>Elemental sulfur and acetate can support life of a novel strictly anaerobic haloarchaeon.</title>
        <authorList>
            <person name="Sorokin D.Y."/>
            <person name="Kublanov I.V."/>
            <person name="Gavrilov S.N."/>
            <person name="Rojo D."/>
            <person name="Roman P."/>
            <person name="Golyshin P.N."/>
            <person name="Slepak V.Z."/>
            <person name="Smedile F."/>
            <person name="Ferrer M."/>
            <person name="Messina E."/>
            <person name="La Cono V."/>
            <person name="Yakimov M.M."/>
        </authorList>
    </citation>
    <scope>NUCLEOTIDE SEQUENCE [LARGE SCALE GENOMIC DNA]</scope>
    <source>
        <strain evidence="1 4">HSR2</strain>
    </source>
</reference>
<evidence type="ECO:0000313" key="3">
    <source>
        <dbReference type="Proteomes" id="UP000060390"/>
    </source>
</evidence>
<dbReference type="EMBL" id="CP008874">
    <property type="protein sequence ID" value="AKH96978.1"/>
    <property type="molecule type" value="Genomic_DNA"/>
</dbReference>
<name>A0A0F7PCA1_9EURY</name>
<dbReference type="EMBL" id="CP011564">
    <property type="protein sequence ID" value="ALG81379.1"/>
    <property type="molecule type" value="Genomic_DNA"/>
</dbReference>
<dbReference type="KEGG" id="hsf:HLASA_0474"/>
<evidence type="ECO:0000313" key="4">
    <source>
        <dbReference type="Proteomes" id="UP000069906"/>
    </source>
</evidence>
<reference evidence="2 3" key="3">
    <citation type="journal article" date="2016" name="Stand. Genomic Sci.">
        <title>Complete genome sequence of 'Halanaeroarchaeum sulfurireducens' M27-SA2, a sulfur-reducing and acetate-oxidizing haloarchaeon from the deep-sea hypersaline anoxic lake Medee.</title>
        <authorList>
            <person name="Messina E."/>
            <person name="Sorokin D.Y."/>
            <person name="Kublanov I.V."/>
            <person name="Toshchakov S."/>
            <person name="Lopatina A."/>
            <person name="Arcadi E."/>
            <person name="Smedile F."/>
            <person name="La Spada G."/>
            <person name="La Cono V."/>
            <person name="Yakimov M.M."/>
        </authorList>
    </citation>
    <scope>NUCLEOTIDE SEQUENCE [LARGE SCALE GENOMIC DNA]</scope>
    <source>
        <strain evidence="2 3">M27-SA2</strain>
    </source>
</reference>
<evidence type="ECO:0000313" key="2">
    <source>
        <dbReference type="EMBL" id="ALG81379.1"/>
    </source>
</evidence>
<dbReference type="GeneID" id="26009841"/>
<protein>
    <submittedName>
        <fullName evidence="1">Uncharacterized protein</fullName>
    </submittedName>
</protein>
<dbReference type="AlphaFoldDB" id="A0A0F7PCA1"/>
<proteinExistence type="predicted"/>
<keyword evidence="4" id="KW-1185">Reference proteome</keyword>
<reference evidence="3" key="2">
    <citation type="submission" date="2015-05" db="EMBL/GenBank/DDBJ databases">
        <title>Complete genome sequence of Halanaeroarchaeum sulfurireducens type strain M27-SA2, a sulfate-reducer haloarchaeon from marine anoxic lake Medee.</title>
        <authorList>
            <person name="Messina E."/>
            <person name="Kublanov I.V."/>
            <person name="Toshchakov S."/>
            <person name="Arcadi E."/>
            <person name="La Spada G."/>
            <person name="La Cono V."/>
            <person name="Yakimov M.M."/>
        </authorList>
    </citation>
    <scope>NUCLEOTIDE SEQUENCE [LARGE SCALE GENOMIC DNA]</scope>
    <source>
        <strain evidence="3">M27-SA2</strain>
    </source>
</reference>
<dbReference type="Proteomes" id="UP000069906">
    <property type="component" value="Chromosome"/>
</dbReference>